<organism evidence="4 5">
    <name type="scientific">Massilia psychrophila</name>
    <dbReference type="NCBI Taxonomy" id="1603353"/>
    <lineage>
        <taxon>Bacteria</taxon>
        <taxon>Pseudomonadati</taxon>
        <taxon>Pseudomonadota</taxon>
        <taxon>Betaproteobacteria</taxon>
        <taxon>Burkholderiales</taxon>
        <taxon>Oxalobacteraceae</taxon>
        <taxon>Telluria group</taxon>
        <taxon>Massilia</taxon>
    </lineage>
</organism>
<proteinExistence type="predicted"/>
<evidence type="ECO:0000313" key="5">
    <source>
        <dbReference type="Proteomes" id="UP000228593"/>
    </source>
</evidence>
<evidence type="ECO:0000313" key="4">
    <source>
        <dbReference type="EMBL" id="PIL38116.1"/>
    </source>
</evidence>
<evidence type="ECO:0000256" key="2">
    <source>
        <dbReference type="PROSITE-ProRule" id="PRU00110"/>
    </source>
</evidence>
<dbReference type="AlphaFoldDB" id="A0A2G8SWD4"/>
<evidence type="ECO:0000256" key="1">
    <source>
        <dbReference type="ARBA" id="ARBA00023012"/>
    </source>
</evidence>
<protein>
    <submittedName>
        <fullName evidence="4">Sensor/response regulator hybrid protein</fullName>
    </submittedName>
</protein>
<name>A0A2G8SWD4_9BURK</name>
<dbReference type="InterPro" id="IPR008207">
    <property type="entry name" value="Sig_transdc_His_kin_Hpt_dom"/>
</dbReference>
<dbReference type="SUPFAM" id="SSF47226">
    <property type="entry name" value="Histidine-containing phosphotransfer domain, HPT domain"/>
    <property type="match status" value="1"/>
</dbReference>
<accession>A0A2G8SWD4</accession>
<dbReference type="Pfam" id="PF01627">
    <property type="entry name" value="Hpt"/>
    <property type="match status" value="1"/>
</dbReference>
<keyword evidence="1" id="KW-0902">Two-component regulatory system</keyword>
<dbReference type="Proteomes" id="UP000228593">
    <property type="component" value="Unassembled WGS sequence"/>
</dbReference>
<dbReference type="EMBL" id="PDOB01000047">
    <property type="protein sequence ID" value="PIL38116.1"/>
    <property type="molecule type" value="Genomic_DNA"/>
</dbReference>
<sequence>MTLTNFSFHPGLPDGGAATSSLLDPLGGTARVMGERALYLRMLRRFRDDYRDAAAHILAAVDGGEAHLAHRMAHTLKGASGMICAPALYRLAGALEIELCGGAASRPAINAIKAALDELLPAIALMVDADAALPRPTLAPSYTQVSVGRLAEGLAGRLVDRLAALLASGDGAAVDLVEESGAMLATALGEAGFKAVALAVNEFDFEGAMETLMQAAQARRTTAQR</sequence>
<evidence type="ECO:0000259" key="3">
    <source>
        <dbReference type="PROSITE" id="PS50894"/>
    </source>
</evidence>
<dbReference type="Gene3D" id="1.20.120.160">
    <property type="entry name" value="HPT domain"/>
    <property type="match status" value="1"/>
</dbReference>
<keyword evidence="5" id="KW-1185">Reference proteome</keyword>
<reference evidence="4 5" key="1">
    <citation type="submission" date="2017-10" db="EMBL/GenBank/DDBJ databases">
        <title>Massilia psychrophilum sp. nov., a novel purple-pigmented bacterium isolated from Tianshan glacier, Xinjiang Municipality, China.</title>
        <authorList>
            <person name="Wang H."/>
        </authorList>
    </citation>
    <scope>NUCLEOTIDE SEQUENCE [LARGE SCALE GENOMIC DNA]</scope>
    <source>
        <strain evidence="4 5">JCM 30813</strain>
    </source>
</reference>
<dbReference type="OrthoDB" id="8757919at2"/>
<feature type="domain" description="HPt" evidence="3">
    <location>
        <begin position="35"/>
        <end position="133"/>
    </location>
</feature>
<dbReference type="GO" id="GO:0004672">
    <property type="term" value="F:protein kinase activity"/>
    <property type="evidence" value="ECO:0007669"/>
    <property type="project" value="UniProtKB-ARBA"/>
</dbReference>
<dbReference type="PROSITE" id="PS50894">
    <property type="entry name" value="HPT"/>
    <property type="match status" value="1"/>
</dbReference>
<keyword evidence="2" id="KW-0597">Phosphoprotein</keyword>
<dbReference type="GO" id="GO:0000160">
    <property type="term" value="P:phosphorelay signal transduction system"/>
    <property type="evidence" value="ECO:0007669"/>
    <property type="project" value="UniProtKB-KW"/>
</dbReference>
<dbReference type="InterPro" id="IPR036641">
    <property type="entry name" value="HPT_dom_sf"/>
</dbReference>
<dbReference type="RefSeq" id="WP_099917644.1">
    <property type="nucleotide sequence ID" value="NZ_BMHS01000035.1"/>
</dbReference>
<gene>
    <name evidence="4" type="ORF">CR103_19745</name>
</gene>
<comment type="caution">
    <text evidence="4">The sequence shown here is derived from an EMBL/GenBank/DDBJ whole genome shotgun (WGS) entry which is preliminary data.</text>
</comment>
<feature type="modified residue" description="Phosphohistidine" evidence="2">
    <location>
        <position position="74"/>
    </location>
</feature>